<dbReference type="NCBIfam" id="NF001679">
    <property type="entry name" value="PRK00440.1"/>
    <property type="match status" value="1"/>
</dbReference>
<dbReference type="Pfam" id="PF00004">
    <property type="entry name" value="AAA"/>
    <property type="match status" value="1"/>
</dbReference>
<dbReference type="InterPro" id="IPR013748">
    <property type="entry name" value="Rep_factorC_C"/>
</dbReference>
<feature type="domain" description="AAA+ ATPase" evidence="8">
    <location>
        <begin position="43"/>
        <end position="169"/>
    </location>
</feature>
<dbReference type="InterPro" id="IPR027417">
    <property type="entry name" value="P-loop_NTPase"/>
</dbReference>
<dbReference type="GO" id="GO:0003677">
    <property type="term" value="F:DNA binding"/>
    <property type="evidence" value="ECO:0007669"/>
    <property type="project" value="InterPro"/>
</dbReference>
<dbReference type="Proteomes" id="UP000037460">
    <property type="component" value="Unassembled WGS sequence"/>
</dbReference>
<dbReference type="SUPFAM" id="SSF52540">
    <property type="entry name" value="P-loop containing nucleoside triphosphate hydrolases"/>
    <property type="match status" value="1"/>
</dbReference>
<dbReference type="InterPro" id="IPR008921">
    <property type="entry name" value="DNA_pol3_clamp-load_cplx_C"/>
</dbReference>
<proteinExistence type="inferred from homology"/>
<dbReference type="GO" id="GO:0003689">
    <property type="term" value="F:DNA clamp loader activity"/>
    <property type="evidence" value="ECO:0007669"/>
    <property type="project" value="TreeGrafter"/>
</dbReference>
<dbReference type="FunFam" id="1.20.272.10:FF:000006">
    <property type="entry name" value="Replication factor C subunit 2"/>
    <property type="match status" value="1"/>
</dbReference>
<keyword evidence="4" id="KW-0547">Nucleotide-binding</keyword>
<dbReference type="FunFam" id="1.10.8.60:FF:000012">
    <property type="entry name" value="Replication factor C subunit 4"/>
    <property type="match status" value="1"/>
</dbReference>
<dbReference type="InterPro" id="IPR050238">
    <property type="entry name" value="DNA_Rep/Repair_Clamp_Loader"/>
</dbReference>
<dbReference type="PANTHER" id="PTHR11669">
    <property type="entry name" value="REPLICATION FACTOR C / DNA POLYMERASE III GAMMA-TAU SUBUNIT"/>
    <property type="match status" value="1"/>
</dbReference>
<accession>A0A0M0JR08</accession>
<name>A0A0M0JR08_9EUKA</name>
<comment type="similarity">
    <text evidence="2">Belongs to the activator 1 small subunits family.</text>
</comment>
<dbReference type="GO" id="GO:0005524">
    <property type="term" value="F:ATP binding"/>
    <property type="evidence" value="ECO:0007669"/>
    <property type="project" value="UniProtKB-KW"/>
</dbReference>
<keyword evidence="5" id="KW-0067">ATP-binding</keyword>
<dbReference type="AlphaFoldDB" id="A0A0M0JR08"/>
<dbReference type="Gene3D" id="1.20.272.10">
    <property type="match status" value="1"/>
</dbReference>
<dbReference type="InterPro" id="IPR003959">
    <property type="entry name" value="ATPase_AAA_core"/>
</dbReference>
<evidence type="ECO:0000256" key="7">
    <source>
        <dbReference type="ARBA" id="ARBA00040745"/>
    </source>
</evidence>
<evidence type="ECO:0000256" key="3">
    <source>
        <dbReference type="ARBA" id="ARBA00022705"/>
    </source>
</evidence>
<evidence type="ECO:0000256" key="2">
    <source>
        <dbReference type="ARBA" id="ARBA00005378"/>
    </source>
</evidence>
<dbReference type="CDD" id="cd18140">
    <property type="entry name" value="HLD_clamp_RFC"/>
    <property type="match status" value="1"/>
</dbReference>
<dbReference type="GO" id="GO:0006281">
    <property type="term" value="P:DNA repair"/>
    <property type="evidence" value="ECO:0007669"/>
    <property type="project" value="TreeGrafter"/>
</dbReference>
<comment type="caution">
    <text evidence="9">The sequence shown here is derived from an EMBL/GenBank/DDBJ whole genome shotgun (WGS) entry which is preliminary data.</text>
</comment>
<dbReference type="InterPro" id="IPR047854">
    <property type="entry name" value="RFC_lid"/>
</dbReference>
<dbReference type="SMART" id="SM00382">
    <property type="entry name" value="AAA"/>
    <property type="match status" value="1"/>
</dbReference>
<dbReference type="OrthoDB" id="4199794at2759"/>
<dbReference type="FunFam" id="3.40.50.300:FF:000107">
    <property type="entry name" value="Replication factor C subunit 4"/>
    <property type="match status" value="1"/>
</dbReference>
<evidence type="ECO:0000313" key="10">
    <source>
        <dbReference type="Proteomes" id="UP000037460"/>
    </source>
</evidence>
<dbReference type="EMBL" id="JWZX01002520">
    <property type="protein sequence ID" value="KOO28742.1"/>
    <property type="molecule type" value="Genomic_DNA"/>
</dbReference>
<comment type="subcellular location">
    <subcellularLocation>
        <location evidence="1">Nucleus</location>
    </subcellularLocation>
</comment>
<dbReference type="Gene3D" id="3.40.50.300">
    <property type="entry name" value="P-loop containing nucleotide triphosphate hydrolases"/>
    <property type="match status" value="1"/>
</dbReference>
<dbReference type="PANTHER" id="PTHR11669:SF5">
    <property type="entry name" value="REPLICATION FACTOR C SUBUNIT 2"/>
    <property type="match status" value="1"/>
</dbReference>
<dbReference type="Gene3D" id="1.10.8.60">
    <property type="match status" value="1"/>
</dbReference>
<dbReference type="GO" id="GO:0016887">
    <property type="term" value="F:ATP hydrolysis activity"/>
    <property type="evidence" value="ECO:0007669"/>
    <property type="project" value="InterPro"/>
</dbReference>
<evidence type="ECO:0000256" key="1">
    <source>
        <dbReference type="ARBA" id="ARBA00004123"/>
    </source>
</evidence>
<protein>
    <recommendedName>
        <fullName evidence="7">Replication factor C subunit 2</fullName>
    </recommendedName>
</protein>
<evidence type="ECO:0000256" key="6">
    <source>
        <dbReference type="ARBA" id="ARBA00023242"/>
    </source>
</evidence>
<organism evidence="9 10">
    <name type="scientific">Chrysochromulina tobinii</name>
    <dbReference type="NCBI Taxonomy" id="1460289"/>
    <lineage>
        <taxon>Eukaryota</taxon>
        <taxon>Haptista</taxon>
        <taxon>Haptophyta</taxon>
        <taxon>Prymnesiophyceae</taxon>
        <taxon>Prymnesiales</taxon>
        <taxon>Chrysochromulinaceae</taxon>
        <taxon>Chrysochromulina</taxon>
    </lineage>
</organism>
<sequence length="338" mass="37201">MIAEKGEAFEQPWLEKYRPRVMEDVVGNEDTVGRLQVLAQQGNMPNLILSGPPGTGKTTSVLALARTMLGDAFKEAVLELNASDDRGIEVVRGRIKAFAQKKVTLPPGKHKIIILDEADSMTEGAQQAMRRTMELFSATTRFALACNLSEKIIEPIQSRCAVLRYSKLTDAQVLKRLHEVLAAEQAPFNEQGLEALIFTAEGDMRQALNNAQATMAGFGFISTENVFKVCDQPHPLLVRQCLQAAALADYEEANSVVEELWNRGFCGLDIVGTLFRVAKNEPLNEELKLEFIKEIGFCHMRVLDGLDTLLQISGLVAKLCCCAAMRGIKPPAKKRVAA</sequence>
<evidence type="ECO:0000259" key="8">
    <source>
        <dbReference type="SMART" id="SM00382"/>
    </source>
</evidence>
<dbReference type="InterPro" id="IPR003593">
    <property type="entry name" value="AAA+_ATPase"/>
</dbReference>
<evidence type="ECO:0000313" key="9">
    <source>
        <dbReference type="EMBL" id="KOO28742.1"/>
    </source>
</evidence>
<gene>
    <name evidence="9" type="ORF">Ctob_006659</name>
</gene>
<dbReference type="GO" id="GO:0005663">
    <property type="term" value="C:DNA replication factor C complex"/>
    <property type="evidence" value="ECO:0007669"/>
    <property type="project" value="TreeGrafter"/>
</dbReference>
<dbReference type="CDD" id="cd00009">
    <property type="entry name" value="AAA"/>
    <property type="match status" value="1"/>
</dbReference>
<dbReference type="GO" id="GO:0005634">
    <property type="term" value="C:nucleus"/>
    <property type="evidence" value="ECO:0007669"/>
    <property type="project" value="UniProtKB-SubCell"/>
</dbReference>
<keyword evidence="10" id="KW-1185">Reference proteome</keyword>
<reference evidence="10" key="1">
    <citation type="journal article" date="2015" name="PLoS Genet.">
        <title>Genome Sequence and Transcriptome Analyses of Chrysochromulina tobin: Metabolic Tools for Enhanced Algal Fitness in the Prominent Order Prymnesiales (Haptophyceae).</title>
        <authorList>
            <person name="Hovde B.T."/>
            <person name="Deodato C.R."/>
            <person name="Hunsperger H.M."/>
            <person name="Ryken S.A."/>
            <person name="Yost W."/>
            <person name="Jha R.K."/>
            <person name="Patterson J."/>
            <person name="Monnat R.J. Jr."/>
            <person name="Barlow S.B."/>
            <person name="Starkenburg S.R."/>
            <person name="Cattolico R.A."/>
        </authorList>
    </citation>
    <scope>NUCLEOTIDE SEQUENCE</scope>
    <source>
        <strain evidence="10">CCMP291</strain>
    </source>
</reference>
<evidence type="ECO:0000256" key="5">
    <source>
        <dbReference type="ARBA" id="ARBA00022840"/>
    </source>
</evidence>
<keyword evidence="6" id="KW-0539">Nucleus</keyword>
<dbReference type="SUPFAM" id="SSF48019">
    <property type="entry name" value="post-AAA+ oligomerization domain-like"/>
    <property type="match status" value="1"/>
</dbReference>
<keyword evidence="3" id="KW-0235">DNA replication</keyword>
<dbReference type="GO" id="GO:0006261">
    <property type="term" value="P:DNA-templated DNA replication"/>
    <property type="evidence" value="ECO:0007669"/>
    <property type="project" value="TreeGrafter"/>
</dbReference>
<dbReference type="Pfam" id="PF08542">
    <property type="entry name" value="Rep_fac_C"/>
    <property type="match status" value="1"/>
</dbReference>
<evidence type="ECO:0000256" key="4">
    <source>
        <dbReference type="ARBA" id="ARBA00022741"/>
    </source>
</evidence>